<keyword evidence="4" id="KW-1133">Transmembrane helix</keyword>
<feature type="transmembrane region" description="Helical" evidence="4">
    <location>
        <begin position="22"/>
        <end position="40"/>
    </location>
</feature>
<keyword evidence="4" id="KW-0472">Membrane</keyword>
<evidence type="ECO:0000256" key="1">
    <source>
        <dbReference type="ARBA" id="ARBA00004196"/>
    </source>
</evidence>
<evidence type="ECO:0000313" key="5">
    <source>
        <dbReference type="EMBL" id="GLX79487.1"/>
    </source>
</evidence>
<dbReference type="Gene3D" id="2.40.420.20">
    <property type="match status" value="1"/>
</dbReference>
<protein>
    <submittedName>
        <fullName evidence="5">RND transporter MFP subunit</fullName>
    </submittedName>
</protein>
<dbReference type="EMBL" id="BSST01000001">
    <property type="protein sequence ID" value="GLX79487.1"/>
    <property type="molecule type" value="Genomic_DNA"/>
</dbReference>
<proteinExistence type="predicted"/>
<keyword evidence="2 3" id="KW-0175">Coiled coil</keyword>
<dbReference type="Gene3D" id="2.40.50.100">
    <property type="match status" value="1"/>
</dbReference>
<dbReference type="Proteomes" id="UP001157186">
    <property type="component" value="Unassembled WGS sequence"/>
</dbReference>
<evidence type="ECO:0000256" key="3">
    <source>
        <dbReference type="SAM" id="Coils"/>
    </source>
</evidence>
<comment type="caution">
    <text evidence="5">The sequence shown here is derived from an EMBL/GenBank/DDBJ whole genome shotgun (WGS) entry which is preliminary data.</text>
</comment>
<name>A0ABQ6GY14_9GAMM</name>
<accession>A0ABQ6GY14</accession>
<dbReference type="RefSeq" id="WP_284245399.1">
    <property type="nucleotide sequence ID" value="NZ_BSST01000001.1"/>
</dbReference>
<comment type="subcellular location">
    <subcellularLocation>
        <location evidence="1">Cell envelope</location>
    </subcellularLocation>
</comment>
<keyword evidence="4" id="KW-0812">Transmembrane</keyword>
<dbReference type="PANTHER" id="PTHR32347">
    <property type="entry name" value="EFFLUX SYSTEM COMPONENT YKNX-RELATED"/>
    <property type="match status" value="1"/>
</dbReference>
<feature type="coiled-coil region" evidence="3">
    <location>
        <begin position="144"/>
        <end position="241"/>
    </location>
</feature>
<evidence type="ECO:0000256" key="2">
    <source>
        <dbReference type="ARBA" id="ARBA00023054"/>
    </source>
</evidence>
<keyword evidence="6" id="KW-1185">Reference proteome</keyword>
<dbReference type="Gene3D" id="1.10.287.470">
    <property type="entry name" value="Helix hairpin bin"/>
    <property type="match status" value="1"/>
</dbReference>
<dbReference type="PANTHER" id="PTHR32347:SF14">
    <property type="entry name" value="EFFLUX SYSTEM COMPONENT YKNX-RELATED"/>
    <property type="match status" value="1"/>
</dbReference>
<sequence>MIRDTSQQDSVMTQKKGLTVKTLMWLAVIVLLAVVGWRAIDSWLTNDVSVAKEQLKLATVERGELLRDIVSTGKIVAANAPVIYSPEEGLVTMSVKPGDMVKAGQEVALIASPQLMARLSQQKTLVQQLTSAFNREKLSARRKQLELQQKLELAKVDLAAAEREARRADTSIARQLISQIDFEQAQDDLAKAKLRTHHAEQEAFLSKDTLAFEVENKELELKAQQQVLAELQRKVDELTVLSPVAGIVGNWLVEQKAKVGTNQSLMMIVDLSAYEAELQVPESYADELGLGMLVEISVAGKQLVGQLSSISPEVINNKVTTRVRMPTDEGTALRQNQRVSARIILEQKDDVLMVRRGQFYQSGAGKVGYQIKDGVAQRIALQSGATSMSHIEILNGVKEGDTLVISSLDVFDNKDRVLLY</sequence>
<organism evidence="5 6">
    <name type="scientific">Thalassotalea insulae</name>
    <dbReference type="NCBI Taxonomy" id="2056778"/>
    <lineage>
        <taxon>Bacteria</taxon>
        <taxon>Pseudomonadati</taxon>
        <taxon>Pseudomonadota</taxon>
        <taxon>Gammaproteobacteria</taxon>
        <taxon>Alteromonadales</taxon>
        <taxon>Colwelliaceae</taxon>
        <taxon>Thalassotalea</taxon>
    </lineage>
</organism>
<evidence type="ECO:0000313" key="6">
    <source>
        <dbReference type="Proteomes" id="UP001157186"/>
    </source>
</evidence>
<dbReference type="InterPro" id="IPR050465">
    <property type="entry name" value="UPF0194_transport"/>
</dbReference>
<gene>
    <name evidence="5" type="ORF">tinsulaeT_28270</name>
</gene>
<dbReference type="Gene3D" id="2.40.30.170">
    <property type="match status" value="1"/>
</dbReference>
<reference evidence="5 6" key="1">
    <citation type="submission" date="2023-03" db="EMBL/GenBank/DDBJ databases">
        <title>Draft genome sequence of Thalassotalea insulae KCTC 62186T.</title>
        <authorList>
            <person name="Sawabe T."/>
        </authorList>
    </citation>
    <scope>NUCLEOTIDE SEQUENCE [LARGE SCALE GENOMIC DNA]</scope>
    <source>
        <strain evidence="5 6">KCTC 62186</strain>
    </source>
</reference>
<evidence type="ECO:0000256" key="4">
    <source>
        <dbReference type="SAM" id="Phobius"/>
    </source>
</evidence>